<feature type="domain" description="DUF8054" evidence="1">
    <location>
        <begin position="15"/>
        <end position="134"/>
    </location>
</feature>
<evidence type="ECO:0000313" key="3">
    <source>
        <dbReference type="Proteomes" id="UP000011867"/>
    </source>
</evidence>
<reference evidence="2 3" key="1">
    <citation type="journal article" date="2013" name="Genome Announc.">
        <title>Genome of the haloarchaeon Natronomonas moolapensis, a neutrophilic member of a previously haloalkaliphilic genus.</title>
        <authorList>
            <person name="Dyall-Smith M.L."/>
            <person name="Pfeiffer F."/>
            <person name="Oberwinkler T."/>
            <person name="Klee K."/>
            <person name="Rampp M."/>
            <person name="Palm P."/>
            <person name="Gross K."/>
            <person name="Schuster S.C."/>
            <person name="Oesterhelt D."/>
        </authorList>
    </citation>
    <scope>NUCLEOTIDE SEQUENCE [LARGE SCALE GENOMIC DNA]</scope>
    <source>
        <strain evidence="3">DSM 18674 / JCM 14361 / 8.8.11</strain>
    </source>
</reference>
<dbReference type="eggNOG" id="arCOG08109">
    <property type="taxonomic scope" value="Archaea"/>
</dbReference>
<proteinExistence type="predicted"/>
<gene>
    <name evidence="2" type="ordered locus">Nmlp_3407</name>
</gene>
<evidence type="ECO:0000313" key="2">
    <source>
        <dbReference type="EMBL" id="CCQ37536.1"/>
    </source>
</evidence>
<dbReference type="RefSeq" id="WP_015410277.1">
    <property type="nucleotide sequence ID" value="NC_020388.1"/>
</dbReference>
<accession>M1XLD8</accession>
<protein>
    <recommendedName>
        <fullName evidence="1">DUF8054 domain-containing protein</fullName>
    </recommendedName>
</protein>
<name>M1XLD8_NATM8</name>
<dbReference type="AlphaFoldDB" id="M1XLD8"/>
<dbReference type="GeneID" id="14651872"/>
<dbReference type="OrthoDB" id="292134at2157"/>
<dbReference type="HOGENOM" id="CLU_1529274_0_0_2"/>
<dbReference type="EMBL" id="HF582854">
    <property type="protein sequence ID" value="CCQ37536.1"/>
    <property type="molecule type" value="Genomic_DNA"/>
</dbReference>
<dbReference type="Proteomes" id="UP000011867">
    <property type="component" value="Chromosome"/>
</dbReference>
<keyword evidence="3" id="KW-1185">Reference proteome</keyword>
<sequence length="175" mass="18803">MSGRSSDDANLTYGDIITVLNSEGILLDSNDDLTLTDSFRTDWRRRIDQVAEDPTTYLGLVVEADPESLVVDDDEDGIAVRDESGSITRTVGEWPSEAALLADVAAFVSLGEWLPEFEALDGVERDELVARLRVFLEACPSCGGELKEGEDPSDAAAAEVSVPDVSCRDCGAALF</sequence>
<dbReference type="Pfam" id="PF26238">
    <property type="entry name" value="DUF8054_M"/>
    <property type="match status" value="1"/>
</dbReference>
<dbReference type="InterPro" id="IPR058775">
    <property type="entry name" value="DUF8054_M"/>
</dbReference>
<dbReference type="KEGG" id="nmo:Nmlp_3407"/>
<organism evidence="2 3">
    <name type="scientific">Natronomonas moolapensis (strain DSM 18674 / CECT 7526 / JCM 14361 / 8.8.11)</name>
    <dbReference type="NCBI Taxonomy" id="268739"/>
    <lineage>
        <taxon>Archaea</taxon>
        <taxon>Methanobacteriati</taxon>
        <taxon>Methanobacteriota</taxon>
        <taxon>Stenosarchaea group</taxon>
        <taxon>Halobacteria</taxon>
        <taxon>Halobacteriales</taxon>
        <taxon>Natronomonadaceae</taxon>
        <taxon>Natronomonas</taxon>
    </lineage>
</organism>
<evidence type="ECO:0000259" key="1">
    <source>
        <dbReference type="Pfam" id="PF26238"/>
    </source>
</evidence>